<dbReference type="InterPro" id="IPR017850">
    <property type="entry name" value="Alkaline_phosphatase_core_sf"/>
</dbReference>
<keyword evidence="1" id="KW-0472">Membrane</keyword>
<evidence type="ECO:0000313" key="3">
    <source>
        <dbReference type="Proteomes" id="UP000327044"/>
    </source>
</evidence>
<dbReference type="PANTHER" id="PTHR10974:SF1">
    <property type="entry name" value="FI08016P-RELATED"/>
    <property type="match status" value="1"/>
</dbReference>
<dbReference type="EMBL" id="VVIM01000008">
    <property type="protein sequence ID" value="KAB0794699.1"/>
    <property type="molecule type" value="Genomic_DNA"/>
</dbReference>
<dbReference type="FunFam" id="3.40.720.10:FF:000017">
    <property type="entry name" value="Predicted protein"/>
    <property type="match status" value="1"/>
</dbReference>
<keyword evidence="3" id="KW-1185">Reference proteome</keyword>
<dbReference type="SUPFAM" id="SSF53649">
    <property type="entry name" value="Alkaline phosphatase-like"/>
    <property type="match status" value="1"/>
</dbReference>
<protein>
    <submittedName>
        <fullName evidence="2">Uncharacterized protein</fullName>
    </submittedName>
</protein>
<dbReference type="InterPro" id="IPR004245">
    <property type="entry name" value="DUF229"/>
</dbReference>
<comment type="caution">
    <text evidence="2">The sequence shown here is derived from an EMBL/GenBank/DDBJ whole genome shotgun (WGS) entry which is preliminary data.</text>
</comment>
<evidence type="ECO:0000313" key="2">
    <source>
        <dbReference type="EMBL" id="KAB0794699.1"/>
    </source>
</evidence>
<sequence>MGSYTNTIIHFIVTGHCNKRMDGDELRWRPPIILLLPILLCCMFIFYVDVFLLRSFKISSTFKLPPPRFVGYAENENFNDYLIKTEGCRIPYMDPLDPSIIQFIAKEKRVSCNKNKPPLFKSNLTAIYVIESSLKSYKIQNISALDCCYSVLKRVVPNSTENDNQVEDGPCQAFTRDAEIKDEFVKILCTYNKIKVYKDFFSFVPIKPTIAKKKYSGLQIMPINVLVVGLDAVSRVNLHRQMPKTVQVLKEMEAVEFLGYNKVADNTFPNVIPILTGLAENELAETCWHSTREKFDKCPFIWKDFSKKNYVTAFGEDAAWMGMFNYAKLGFITQPTDYFWGPFNYRSEKEIGNQHKMNVYQCVGSREVYRVLLEYIAKFCTTMSQSNIPFFGFFWGSSLSHDYLNKPKLGDEHYANFFRRLKQNGILSNTVLIFISDHGIRWGGIRATFQGRMEERLPFLFMALPSEYRENHALAYSNLRRNTRRLITPFDLHETIKDLLDPYALTPTLIHCREQIRQDNNARGYSLFELIPNTRTCSSASIASHWCTCQESTKIDSNSSVALRAVTFAIDYINQKLNGYAECATLALAEIHNVHEHSTKEHIVDGKPYHLDYTVVFETVPGNGVFEATIRKYVKVDPITSYFNVTGTISRINLYGTQSLCMTEFHLKLYCYCI</sequence>
<proteinExistence type="predicted"/>
<dbReference type="FunCoup" id="A0A5N4ABN6">
    <property type="interactions" value="7"/>
</dbReference>
<keyword evidence="1" id="KW-0812">Transmembrane</keyword>
<evidence type="ECO:0000256" key="1">
    <source>
        <dbReference type="SAM" id="Phobius"/>
    </source>
</evidence>
<dbReference type="InParanoid" id="A0A5N4ABN6"/>
<dbReference type="AlphaFoldDB" id="A0A5N4ABN6"/>
<feature type="transmembrane region" description="Helical" evidence="1">
    <location>
        <begin position="32"/>
        <end position="53"/>
    </location>
</feature>
<organism evidence="2 3">
    <name type="scientific">Photinus pyralis</name>
    <name type="common">Common eastern firefly</name>
    <name type="synonym">Lampyris pyralis</name>
    <dbReference type="NCBI Taxonomy" id="7054"/>
    <lineage>
        <taxon>Eukaryota</taxon>
        <taxon>Metazoa</taxon>
        <taxon>Ecdysozoa</taxon>
        <taxon>Arthropoda</taxon>
        <taxon>Hexapoda</taxon>
        <taxon>Insecta</taxon>
        <taxon>Pterygota</taxon>
        <taxon>Neoptera</taxon>
        <taxon>Endopterygota</taxon>
        <taxon>Coleoptera</taxon>
        <taxon>Polyphaga</taxon>
        <taxon>Elateriformia</taxon>
        <taxon>Elateroidea</taxon>
        <taxon>Lampyridae</taxon>
        <taxon>Lampyrinae</taxon>
        <taxon>Photinus</taxon>
    </lineage>
</organism>
<accession>A0A5N4ABN6</accession>
<dbReference type="CDD" id="cd16021">
    <property type="entry name" value="ALP_like"/>
    <property type="match status" value="1"/>
</dbReference>
<dbReference type="Proteomes" id="UP000327044">
    <property type="component" value="Unassembled WGS sequence"/>
</dbReference>
<dbReference type="Pfam" id="PF02995">
    <property type="entry name" value="DUF229"/>
    <property type="match status" value="1"/>
</dbReference>
<dbReference type="GO" id="GO:0005615">
    <property type="term" value="C:extracellular space"/>
    <property type="evidence" value="ECO:0007669"/>
    <property type="project" value="TreeGrafter"/>
</dbReference>
<gene>
    <name evidence="2" type="ORF">PPYR_11538</name>
</gene>
<keyword evidence="1" id="KW-1133">Transmembrane helix</keyword>
<dbReference type="PANTHER" id="PTHR10974">
    <property type="entry name" value="FI08016P-RELATED"/>
    <property type="match status" value="1"/>
</dbReference>
<name>A0A5N4ABN6_PHOPY</name>
<dbReference type="Gene3D" id="3.40.720.10">
    <property type="entry name" value="Alkaline Phosphatase, subunit A"/>
    <property type="match status" value="1"/>
</dbReference>
<reference evidence="2 3" key="1">
    <citation type="journal article" date="2018" name="Elife">
        <title>Firefly genomes illuminate parallel origins of bioluminescence in beetles.</title>
        <authorList>
            <person name="Fallon T.R."/>
            <person name="Lower S.E."/>
            <person name="Chang C.H."/>
            <person name="Bessho-Uehara M."/>
            <person name="Martin G.J."/>
            <person name="Bewick A.J."/>
            <person name="Behringer M."/>
            <person name="Debat H.J."/>
            <person name="Wong I."/>
            <person name="Day J.C."/>
            <person name="Suvorov A."/>
            <person name="Silva C.J."/>
            <person name="Stanger-Hall K.F."/>
            <person name="Hall D.W."/>
            <person name="Schmitz R.J."/>
            <person name="Nelson D.R."/>
            <person name="Lewis S.M."/>
            <person name="Shigenobu S."/>
            <person name="Bybee S.M."/>
            <person name="Larracuente A.M."/>
            <person name="Oba Y."/>
            <person name="Weng J.K."/>
        </authorList>
    </citation>
    <scope>NUCLEOTIDE SEQUENCE [LARGE SCALE GENOMIC DNA]</scope>
    <source>
        <strain evidence="2">1611_PpyrPB1</strain>
        <tissue evidence="2">Whole body</tissue>
    </source>
</reference>